<accession>A0ABT1QSE9</accession>
<dbReference type="SUPFAM" id="SSF103088">
    <property type="entry name" value="OmpA-like"/>
    <property type="match status" value="1"/>
</dbReference>
<protein>
    <recommendedName>
        <fullName evidence="4">OmpA family protein</fullName>
    </recommendedName>
</protein>
<proteinExistence type="predicted"/>
<evidence type="ECO:0000313" key="2">
    <source>
        <dbReference type="EMBL" id="MCQ4165232.1"/>
    </source>
</evidence>
<evidence type="ECO:0008006" key="4">
    <source>
        <dbReference type="Google" id="ProtNLM"/>
    </source>
</evidence>
<reference evidence="2" key="1">
    <citation type="submission" date="2022-07" db="EMBL/GenBank/DDBJ databases">
        <title>Tahibacter sp., a new gammaproteobacterium isolated from the silt sample collected at pig farm.</title>
        <authorList>
            <person name="Chen H."/>
        </authorList>
    </citation>
    <scope>NUCLEOTIDE SEQUENCE</scope>
    <source>
        <strain evidence="2">P2K</strain>
    </source>
</reference>
<keyword evidence="3" id="KW-1185">Reference proteome</keyword>
<comment type="caution">
    <text evidence="2">The sequence shown here is derived from an EMBL/GenBank/DDBJ whole genome shotgun (WGS) entry which is preliminary data.</text>
</comment>
<keyword evidence="1" id="KW-0472">Membrane</keyword>
<evidence type="ECO:0000256" key="1">
    <source>
        <dbReference type="SAM" id="Phobius"/>
    </source>
</evidence>
<dbReference type="EMBL" id="JANFQO010000008">
    <property type="protein sequence ID" value="MCQ4165232.1"/>
    <property type="molecule type" value="Genomic_DNA"/>
</dbReference>
<dbReference type="Proteomes" id="UP001165498">
    <property type="component" value="Unassembled WGS sequence"/>
</dbReference>
<organism evidence="2 3">
    <name type="scientific">Tahibacter harae</name>
    <dbReference type="NCBI Taxonomy" id="2963937"/>
    <lineage>
        <taxon>Bacteria</taxon>
        <taxon>Pseudomonadati</taxon>
        <taxon>Pseudomonadota</taxon>
        <taxon>Gammaproteobacteria</taxon>
        <taxon>Lysobacterales</taxon>
        <taxon>Rhodanobacteraceae</taxon>
        <taxon>Tahibacter</taxon>
    </lineage>
</organism>
<name>A0ABT1QSE9_9GAMM</name>
<dbReference type="InterPro" id="IPR036737">
    <property type="entry name" value="OmpA-like_sf"/>
</dbReference>
<evidence type="ECO:0000313" key="3">
    <source>
        <dbReference type="Proteomes" id="UP001165498"/>
    </source>
</evidence>
<sequence>MDEHERLKQLLLGEELAELQAQQRRVAALETGAAALPAQLPELLQQGQRGEGRARLAQALAVPVADALGTAVQQQRQSIVDALFPVIGPAIRKAIAESLRDFTDTFNRALESSFTLHGLRWRLESWRTGLPYAEVVLRHTLRFRLDHLFLIERDSGLVLMRESAADLAELDADAIAGMLTAIGDFVRDSVSADGDSTLDSASVGEHLVWVLQGPRANLAAFLRGVPPPVLRNELRRRLELIHAELEDPQLALQADAPQVAAAVQRNLRLDHIEASLRAEAVQQRASPRRWPLLLVLLAAWAALAWWGWGEWQWRARMGEAERLLQAWPGLHVDGIAHERGKRLRVRGLIDADAQPPRAALEALLPDGVALELDLRGYVSGDDAVVLQRARRQLQPPPTVRLKVQSGQLQLHGDAPADWVGQAVRQAGWIAGVQRVDAAGLRAQDDAQAPLRAEWDQLLAALPQQRVHFVRDLELRDAEELRALLATAARLRELGTALHRPLHLLCRGHNDEPGSNATNLDLRARRARWLCEELARAGFAADTLRAAPGAPDPNLPTIDARAATLRPDTAAAEEE</sequence>
<gene>
    <name evidence="2" type="ORF">NM961_10970</name>
</gene>
<dbReference type="RefSeq" id="WP_255914337.1">
    <property type="nucleotide sequence ID" value="NZ_JANFQO010000008.1"/>
</dbReference>
<keyword evidence="1" id="KW-0812">Transmembrane</keyword>
<keyword evidence="1" id="KW-1133">Transmembrane helix</keyword>
<feature type="transmembrane region" description="Helical" evidence="1">
    <location>
        <begin position="290"/>
        <end position="308"/>
    </location>
</feature>